<proteinExistence type="predicted"/>
<dbReference type="OrthoDB" id="6249707at2"/>
<keyword evidence="3" id="KW-1185">Reference proteome</keyword>
<protein>
    <submittedName>
        <fullName evidence="2">Uncharacterized protein</fullName>
    </submittedName>
</protein>
<dbReference type="EMBL" id="RXNU01000029">
    <property type="protein sequence ID" value="RTR35895.1"/>
    <property type="molecule type" value="Genomic_DNA"/>
</dbReference>
<comment type="caution">
    <text evidence="2">The sequence shown here is derived from an EMBL/GenBank/DDBJ whole genome shotgun (WGS) entry which is preliminary data.</text>
</comment>
<accession>A0A431WKZ8</accession>
<gene>
    <name evidence="2" type="ORF">EKG38_24445</name>
</gene>
<organism evidence="2 3">
    <name type="scientific">Shewanella canadensis</name>
    <dbReference type="NCBI Taxonomy" id="271096"/>
    <lineage>
        <taxon>Bacteria</taxon>
        <taxon>Pseudomonadati</taxon>
        <taxon>Pseudomonadota</taxon>
        <taxon>Gammaproteobacteria</taxon>
        <taxon>Alteromonadales</taxon>
        <taxon>Shewanellaceae</taxon>
        <taxon>Shewanella</taxon>
    </lineage>
</organism>
<dbReference type="RefSeq" id="WP_126523491.1">
    <property type="nucleotide sequence ID" value="NZ_RXNU01000029.1"/>
</dbReference>
<feature type="region of interest" description="Disordered" evidence="1">
    <location>
        <begin position="399"/>
        <end position="418"/>
    </location>
</feature>
<evidence type="ECO:0000313" key="2">
    <source>
        <dbReference type="EMBL" id="RTR35895.1"/>
    </source>
</evidence>
<name>A0A431WKZ8_9GAMM</name>
<dbReference type="Proteomes" id="UP000267448">
    <property type="component" value="Unassembled WGS sequence"/>
</dbReference>
<evidence type="ECO:0000256" key="1">
    <source>
        <dbReference type="SAM" id="MobiDB-lite"/>
    </source>
</evidence>
<dbReference type="AlphaFoldDB" id="A0A431WKZ8"/>
<reference evidence="2 3" key="1">
    <citation type="submission" date="2018-12" db="EMBL/GenBank/DDBJ databases">
        <authorList>
            <person name="Yu L."/>
        </authorList>
    </citation>
    <scope>NUCLEOTIDE SEQUENCE [LARGE SCALE GENOMIC DNA]</scope>
    <source>
        <strain evidence="2 3">HAW-EB2</strain>
    </source>
</reference>
<evidence type="ECO:0000313" key="3">
    <source>
        <dbReference type="Proteomes" id="UP000267448"/>
    </source>
</evidence>
<feature type="compositionally biased region" description="Acidic residues" evidence="1">
    <location>
        <begin position="403"/>
        <end position="418"/>
    </location>
</feature>
<sequence length="418" mass="48104">MPKLEFHADSKQGISHLVNAINQKDLTPYVTVVIENREVAYLIGGQSDFPFMVQLPLSSDWGLKKGQWSLCASSFSTWWQAELKNTIEQTPISIEVEYDKQQKLPLLNGLMAQVSRLYIQAKPPIEAHLAFLEQHKNQAYQSLPTDSARVILEIADCYQPFDVFELNKEQQNVRIERDNSIKPYALPENMVTEHSILLNKESVVQMESICQETDAKQIHYYLDDERAVFSDGVRVVSSSLASLREYRLKKETAYRTEVKIIINIFDFKEDLKKYLSITPLKKANQALLYIDEDYVMLASLVEETGSNRFIRTKHIECDKPSLYSINLSQLSRVQIKDITSAEQMKITVLINEQGELKLGFYNDRDNTDPYQSITDIEYASPKMELVQQSKAKLEIMLKQQDTTGDEDNQDDLFGFEDV</sequence>